<dbReference type="SUPFAM" id="SSF51735">
    <property type="entry name" value="NAD(P)-binding Rossmann-fold domains"/>
    <property type="match status" value="1"/>
</dbReference>
<dbReference type="Pfam" id="PF00725">
    <property type="entry name" value="3HCDH"/>
    <property type="match status" value="2"/>
</dbReference>
<dbReference type="InterPro" id="IPR036291">
    <property type="entry name" value="NAD(P)-bd_dom_sf"/>
</dbReference>
<dbReference type="InterPro" id="IPR006176">
    <property type="entry name" value="3-OHacyl-CoA_DH_NAD-bd"/>
</dbReference>
<comment type="caution">
    <text evidence="10">The sequence shown here is derived from an EMBL/GenBank/DDBJ whole genome shotgun (WGS) entry which is preliminary data.</text>
</comment>
<keyword evidence="4" id="KW-0560">Oxidoreductase</keyword>
<dbReference type="UniPathway" id="UPA00659"/>
<dbReference type="GO" id="GO:0070403">
    <property type="term" value="F:NAD+ binding"/>
    <property type="evidence" value="ECO:0007669"/>
    <property type="project" value="InterPro"/>
</dbReference>
<comment type="pathway">
    <text evidence="1">Lipid metabolism; fatty acid beta-oxidation.</text>
</comment>
<dbReference type="Gene3D" id="1.10.1040.50">
    <property type="match status" value="1"/>
</dbReference>
<evidence type="ECO:0000259" key="9">
    <source>
        <dbReference type="Pfam" id="PF02737"/>
    </source>
</evidence>
<dbReference type="InterPro" id="IPR001753">
    <property type="entry name" value="Enoyl-CoA_hydra/iso"/>
</dbReference>
<reference evidence="10 11" key="1">
    <citation type="submission" date="2019-12" db="EMBL/GenBank/DDBJ databases">
        <title>Genomic-based taxomic classification of the family Erythrobacteraceae.</title>
        <authorList>
            <person name="Xu L."/>
        </authorList>
    </citation>
    <scope>NUCLEOTIDE SEQUENCE [LARGE SCALE GENOMIC DNA]</scope>
    <source>
        <strain evidence="10 11">RC4-10-4</strain>
    </source>
</reference>
<dbReference type="GO" id="GO:0003857">
    <property type="term" value="F:(3S)-3-hydroxyacyl-CoA dehydrogenase (NAD+) activity"/>
    <property type="evidence" value="ECO:0007669"/>
    <property type="project" value="UniProtKB-EC"/>
</dbReference>
<dbReference type="InterPro" id="IPR006108">
    <property type="entry name" value="3HC_DH_C"/>
</dbReference>
<keyword evidence="5" id="KW-0520">NAD</keyword>
<name>A0A844ZYN3_9SPHN</name>
<keyword evidence="3" id="KW-0442">Lipid degradation</keyword>
<gene>
    <name evidence="10" type="ORF">GRI62_04240</name>
</gene>
<dbReference type="PANTHER" id="PTHR48075:SF7">
    <property type="entry name" value="3-HYDROXYACYL-COA DEHYDROGENASE-RELATED"/>
    <property type="match status" value="1"/>
</dbReference>
<dbReference type="GO" id="GO:0006635">
    <property type="term" value="P:fatty acid beta-oxidation"/>
    <property type="evidence" value="ECO:0007669"/>
    <property type="project" value="UniProtKB-UniPathway"/>
</dbReference>
<dbReference type="OrthoDB" id="5389341at2"/>
<feature type="domain" description="3-hydroxyacyl-CoA dehydrogenase C-terminal" evidence="8">
    <location>
        <begin position="199"/>
        <end position="300"/>
    </location>
</feature>
<evidence type="ECO:0000256" key="7">
    <source>
        <dbReference type="ARBA" id="ARBA00049556"/>
    </source>
</evidence>
<keyword evidence="6" id="KW-0443">Lipid metabolism</keyword>
<feature type="domain" description="3-hydroxyacyl-CoA dehydrogenase C-terminal" evidence="8">
    <location>
        <begin position="356"/>
        <end position="402"/>
    </location>
</feature>
<evidence type="ECO:0000259" key="8">
    <source>
        <dbReference type="Pfam" id="PF00725"/>
    </source>
</evidence>
<dbReference type="SUPFAM" id="SSF48179">
    <property type="entry name" value="6-phosphogluconate dehydrogenase C-terminal domain-like"/>
    <property type="match status" value="2"/>
</dbReference>
<keyword evidence="2" id="KW-0276">Fatty acid metabolism</keyword>
<evidence type="ECO:0000313" key="11">
    <source>
        <dbReference type="Proteomes" id="UP000460626"/>
    </source>
</evidence>
<evidence type="ECO:0000256" key="5">
    <source>
        <dbReference type="ARBA" id="ARBA00023027"/>
    </source>
</evidence>
<dbReference type="SUPFAM" id="SSF52096">
    <property type="entry name" value="ClpP/crotonase"/>
    <property type="match status" value="1"/>
</dbReference>
<evidence type="ECO:0000256" key="1">
    <source>
        <dbReference type="ARBA" id="ARBA00005005"/>
    </source>
</evidence>
<protein>
    <submittedName>
        <fullName evidence="10">3-hydroxyacyl-CoA dehydrogenase</fullName>
    </submittedName>
</protein>
<comment type="catalytic activity">
    <reaction evidence="7">
        <text>a (3S)-3-hydroxyacyl-CoA + NAD(+) = a 3-oxoacyl-CoA + NADH + H(+)</text>
        <dbReference type="Rhea" id="RHEA:22432"/>
        <dbReference type="ChEBI" id="CHEBI:15378"/>
        <dbReference type="ChEBI" id="CHEBI:57318"/>
        <dbReference type="ChEBI" id="CHEBI:57540"/>
        <dbReference type="ChEBI" id="CHEBI:57945"/>
        <dbReference type="ChEBI" id="CHEBI:90726"/>
        <dbReference type="EC" id="1.1.1.35"/>
    </reaction>
</comment>
<dbReference type="CDD" id="cd06558">
    <property type="entry name" value="crotonase-like"/>
    <property type="match status" value="1"/>
</dbReference>
<dbReference type="EMBL" id="WTYH01000001">
    <property type="protein sequence ID" value="MXO92818.1"/>
    <property type="molecule type" value="Genomic_DNA"/>
</dbReference>
<accession>A0A844ZYN3</accession>
<feature type="domain" description="3-hydroxyacyl-CoA dehydrogenase NAD binding" evidence="9">
    <location>
        <begin position="13"/>
        <end position="196"/>
    </location>
</feature>
<dbReference type="Proteomes" id="UP000460626">
    <property type="component" value="Unassembled WGS sequence"/>
</dbReference>
<sequence>MSAPDNKDGTIKKVCVIGAGTMGAGIAAQVANAGVPVLLLDIVPEGATSRNAVAEGAVAKMLKTDPAPFMGKRAAKLVETGNIEDDLAKVAECDWVVEAIIERLDIKQDLYAKLEAVRTPGTAVSSNTSTIPLAQLTDGRSEDFKRDFLITHFFNPPRYMRLIEIVAGPESDAETVARVRDFVDRKLGKSVVNAEDSPGFIANRVGTFWIQQAVNSAFEQGISVEEADEIGGKPMGVPKTGVFGLIDLIGIDLMPHLMKSLTSTLPTDDPYQKIARSESLIEAMIAEGYTGRKGKGGFYTMEKGADGSRTKMAKDLKSGEYRAAARPGLVRGSAAKGDLRALISQEGKVGEYAWSVLGPTLAYAAAIVPEATATVTGVDDAMRLGYNWKAGPFEMIDTIGAAHFVERLKADGIAVPPILEQVGDGTFYRIENGKRQYFGTDGAYHDIERPEGVLLLEDIKRTAEPLLKNGSAALWDVGDGVVALEFTGKMNALDEQVMKLIGQAVPLVAKDYKALVVYNEGSNFSAGANLGLAMFALNIAAWGEVEKLIKGGQDAYKALKYAPFPVVAAPAGLALGGGCEVCLNADAVQAHAETYIGLVETGVGLIPGWGGCGEMLSRWQDDKRQPRGPMPAVSKVFEIVSTATVAKSAAEAKDYKFLRQDDGVTMNRDRLLYDAKSRALAMVDGYTPPEKPEYRLPGPAGAAALKLAVDSFRKQGIATPHDGTVAGVLAHILTGGNTDVTEVTTEADLLKLEREGFMKLVRDPKSQARVEQMLETGKPLRN</sequence>
<dbReference type="RefSeq" id="WP_131452153.1">
    <property type="nucleotide sequence ID" value="NZ_BMJK01000001.1"/>
</dbReference>
<evidence type="ECO:0000256" key="6">
    <source>
        <dbReference type="ARBA" id="ARBA00023098"/>
    </source>
</evidence>
<keyword evidence="11" id="KW-1185">Reference proteome</keyword>
<evidence type="ECO:0000256" key="3">
    <source>
        <dbReference type="ARBA" id="ARBA00022963"/>
    </source>
</evidence>
<evidence type="ECO:0000256" key="4">
    <source>
        <dbReference type="ARBA" id="ARBA00023002"/>
    </source>
</evidence>
<dbReference type="InterPro" id="IPR008927">
    <property type="entry name" value="6-PGluconate_DH-like_C_sf"/>
</dbReference>
<evidence type="ECO:0000256" key="2">
    <source>
        <dbReference type="ARBA" id="ARBA00022832"/>
    </source>
</evidence>
<dbReference type="Gene3D" id="3.40.50.720">
    <property type="entry name" value="NAD(P)-binding Rossmann-like Domain"/>
    <property type="match status" value="1"/>
</dbReference>
<dbReference type="Pfam" id="PF00378">
    <property type="entry name" value="ECH_1"/>
    <property type="match status" value="1"/>
</dbReference>
<dbReference type="AlphaFoldDB" id="A0A844ZYN3"/>
<dbReference type="PANTHER" id="PTHR48075">
    <property type="entry name" value="3-HYDROXYACYL-COA DEHYDROGENASE FAMILY PROTEIN"/>
    <property type="match status" value="1"/>
</dbReference>
<proteinExistence type="predicted"/>
<dbReference type="InterPro" id="IPR029045">
    <property type="entry name" value="ClpP/crotonase-like_dom_sf"/>
</dbReference>
<organism evidence="10 11">
    <name type="scientific">Aurantiacibacter arachoides</name>
    <dbReference type="NCBI Taxonomy" id="1850444"/>
    <lineage>
        <taxon>Bacteria</taxon>
        <taxon>Pseudomonadati</taxon>
        <taxon>Pseudomonadota</taxon>
        <taxon>Alphaproteobacteria</taxon>
        <taxon>Sphingomonadales</taxon>
        <taxon>Erythrobacteraceae</taxon>
        <taxon>Aurantiacibacter</taxon>
    </lineage>
</organism>
<dbReference type="Pfam" id="PF02737">
    <property type="entry name" value="3HCDH_N"/>
    <property type="match status" value="1"/>
</dbReference>
<evidence type="ECO:0000313" key="10">
    <source>
        <dbReference type="EMBL" id="MXO92818.1"/>
    </source>
</evidence>
<dbReference type="Gene3D" id="3.90.226.10">
    <property type="entry name" value="2-enoyl-CoA Hydratase, Chain A, domain 1"/>
    <property type="match status" value="1"/>
</dbReference>